<name>A0A087AZH5_9BIFI</name>
<dbReference type="GO" id="GO:0003700">
    <property type="term" value="F:DNA-binding transcription factor activity"/>
    <property type="evidence" value="ECO:0007669"/>
    <property type="project" value="InterPro"/>
</dbReference>
<feature type="region of interest" description="Disordered" evidence="2">
    <location>
        <begin position="141"/>
        <end position="171"/>
    </location>
</feature>
<dbReference type="EMBL" id="JGYV01000005">
    <property type="protein sequence ID" value="KFI64175.1"/>
    <property type="molecule type" value="Genomic_DNA"/>
</dbReference>
<keyword evidence="1" id="KW-0238">DNA-binding</keyword>
<evidence type="ECO:0000259" key="3">
    <source>
        <dbReference type="PROSITE" id="PS50937"/>
    </source>
</evidence>
<dbReference type="NCBIfam" id="NF047375">
    <property type="entry name" value="HeatShock_HspR"/>
    <property type="match status" value="1"/>
</dbReference>
<dbReference type="Pfam" id="PF13411">
    <property type="entry name" value="MerR_1"/>
    <property type="match status" value="1"/>
</dbReference>
<dbReference type="SUPFAM" id="SSF46955">
    <property type="entry name" value="Putative DNA-binding domain"/>
    <property type="match status" value="1"/>
</dbReference>
<dbReference type="RefSeq" id="WP_033515713.1">
    <property type="nucleotide sequence ID" value="NZ_JGYV01000005.1"/>
</dbReference>
<dbReference type="InterPro" id="IPR000551">
    <property type="entry name" value="MerR-type_HTH_dom"/>
</dbReference>
<evidence type="ECO:0000256" key="2">
    <source>
        <dbReference type="SAM" id="MobiDB-lite"/>
    </source>
</evidence>
<evidence type="ECO:0000313" key="4">
    <source>
        <dbReference type="EMBL" id="KFI64175.1"/>
    </source>
</evidence>
<evidence type="ECO:0000256" key="1">
    <source>
        <dbReference type="ARBA" id="ARBA00023125"/>
    </source>
</evidence>
<dbReference type="PROSITE" id="PS00552">
    <property type="entry name" value="HTH_MERR_1"/>
    <property type="match status" value="1"/>
</dbReference>
<organism evidence="4 5">
    <name type="scientific">Bifidobacterium cuniculi</name>
    <dbReference type="NCBI Taxonomy" id="1688"/>
    <lineage>
        <taxon>Bacteria</taxon>
        <taxon>Bacillati</taxon>
        <taxon>Actinomycetota</taxon>
        <taxon>Actinomycetes</taxon>
        <taxon>Bifidobacteriales</taxon>
        <taxon>Bifidobacteriaceae</taxon>
        <taxon>Bifidobacterium</taxon>
    </lineage>
</organism>
<dbReference type="Proteomes" id="UP000029067">
    <property type="component" value="Unassembled WGS sequence"/>
</dbReference>
<dbReference type="AlphaFoldDB" id="A0A087AZH5"/>
<dbReference type="PANTHER" id="PTHR30204">
    <property type="entry name" value="REDOX-CYCLING DRUG-SENSING TRANSCRIPTIONAL ACTIVATOR SOXR"/>
    <property type="match status" value="1"/>
</dbReference>
<dbReference type="InterPro" id="IPR009061">
    <property type="entry name" value="DNA-bd_dom_put_sf"/>
</dbReference>
<feature type="compositionally biased region" description="Basic residues" evidence="2">
    <location>
        <begin position="143"/>
        <end position="152"/>
    </location>
</feature>
<keyword evidence="5" id="KW-1185">Reference proteome</keyword>
<dbReference type="InterPro" id="IPR047057">
    <property type="entry name" value="MerR_fam"/>
</dbReference>
<dbReference type="STRING" id="1688.BCUN_2036"/>
<dbReference type="PANTHER" id="PTHR30204:SF58">
    <property type="entry name" value="HTH-TYPE TRANSCRIPTIONAL REGULATOR YFMP"/>
    <property type="match status" value="1"/>
</dbReference>
<evidence type="ECO:0000313" key="5">
    <source>
        <dbReference type="Proteomes" id="UP000029067"/>
    </source>
</evidence>
<feature type="domain" description="HTH merR-type" evidence="3">
    <location>
        <begin position="40"/>
        <end position="109"/>
    </location>
</feature>
<proteinExistence type="predicted"/>
<dbReference type="GO" id="GO:0003677">
    <property type="term" value="F:DNA binding"/>
    <property type="evidence" value="ECO:0007669"/>
    <property type="project" value="UniProtKB-KW"/>
</dbReference>
<dbReference type="eggNOG" id="COG0789">
    <property type="taxonomic scope" value="Bacteria"/>
</dbReference>
<comment type="caution">
    <text evidence="4">The sequence shown here is derived from an EMBL/GenBank/DDBJ whole genome shotgun (WGS) entry which is preliminary data.</text>
</comment>
<dbReference type="OrthoDB" id="5345718at2"/>
<protein>
    <submittedName>
        <fullName evidence="4">MerR-type-transcriptional regulator</fullName>
    </submittedName>
</protein>
<reference evidence="4 5" key="1">
    <citation type="submission" date="2014-03" db="EMBL/GenBank/DDBJ databases">
        <title>Genomics of Bifidobacteria.</title>
        <authorList>
            <person name="Ventura M."/>
            <person name="Milani C."/>
            <person name="Lugli G.A."/>
        </authorList>
    </citation>
    <scope>NUCLEOTIDE SEQUENCE [LARGE SCALE GENOMIC DNA]</scope>
    <source>
        <strain evidence="4 5">LMG 10738</strain>
    </source>
</reference>
<gene>
    <name evidence="4" type="ORF">BCUN_2036</name>
</gene>
<sequence length="178" mass="20420">MARMAQQKRRLYEMCAMAIVERRADLDGAARVGFDIELPILSVSRAAEITGVHPQTLRQYDRIGLVVPKRTEGGARRYSLRDVDHLLQAQRLSQDDGINLSGVMRILDLEEQNRELRRELDQLKYDGISVFTADAAGGITQTRRSRRARHWRHRDDTDRRALPAGEESASKSVVLWRR</sequence>
<dbReference type="CDD" id="cd04766">
    <property type="entry name" value="HTH_HspR"/>
    <property type="match status" value="1"/>
</dbReference>
<dbReference type="PROSITE" id="PS50937">
    <property type="entry name" value="HTH_MERR_2"/>
    <property type="match status" value="1"/>
</dbReference>
<accession>A0A087AZH5</accession>
<dbReference type="Gene3D" id="1.10.1660.10">
    <property type="match status" value="1"/>
</dbReference>
<dbReference type="SMART" id="SM00422">
    <property type="entry name" value="HTH_MERR"/>
    <property type="match status" value="1"/>
</dbReference>